<dbReference type="PANTHER" id="PTHR34810">
    <property type="entry name" value="DNA-BINDING PROTEIN BIN4"/>
    <property type="match status" value="1"/>
</dbReference>
<dbReference type="InterPro" id="IPR033246">
    <property type="entry name" value="BIN4"/>
</dbReference>
<dbReference type="PANTHER" id="PTHR34810:SF1">
    <property type="entry name" value="DNA-BINDING PROTEIN BIN4"/>
    <property type="match status" value="1"/>
</dbReference>
<evidence type="ECO:0000256" key="1">
    <source>
        <dbReference type="SAM" id="MobiDB-lite"/>
    </source>
</evidence>
<feature type="region of interest" description="Disordered" evidence="1">
    <location>
        <begin position="10"/>
        <end position="89"/>
    </location>
</feature>
<protein>
    <recommendedName>
        <fullName evidence="4">DNA-binding protein BIN4</fullName>
    </recommendedName>
</protein>
<dbReference type="GO" id="GO:0009330">
    <property type="term" value="C:DNA topoisomerase type II (double strand cut, ATP-hydrolyzing) complex"/>
    <property type="evidence" value="ECO:0007669"/>
    <property type="project" value="InterPro"/>
</dbReference>
<proteinExistence type="predicted"/>
<dbReference type="GO" id="GO:0005634">
    <property type="term" value="C:nucleus"/>
    <property type="evidence" value="ECO:0007669"/>
    <property type="project" value="TreeGrafter"/>
</dbReference>
<dbReference type="AlphaFoldDB" id="A0AAN8V205"/>
<keyword evidence="3" id="KW-1185">Reference proteome</keyword>
<dbReference type="Proteomes" id="UP001370490">
    <property type="component" value="Unassembled WGS sequence"/>
</dbReference>
<dbReference type="GO" id="GO:0042023">
    <property type="term" value="P:DNA endoreduplication"/>
    <property type="evidence" value="ECO:0007669"/>
    <property type="project" value="InterPro"/>
</dbReference>
<name>A0AAN8V205_9MAGN</name>
<feature type="compositionally biased region" description="Basic and acidic residues" evidence="1">
    <location>
        <begin position="14"/>
        <end position="32"/>
    </location>
</feature>
<reference evidence="2 3" key="1">
    <citation type="submission" date="2023-12" db="EMBL/GenBank/DDBJ databases">
        <title>A high-quality genome assembly for Dillenia turbinata (Dilleniales).</title>
        <authorList>
            <person name="Chanderbali A."/>
        </authorList>
    </citation>
    <scope>NUCLEOTIDE SEQUENCE [LARGE SCALE GENOMIC DNA]</scope>
    <source>
        <strain evidence="2">LSX21</strain>
        <tissue evidence="2">Leaf</tissue>
    </source>
</reference>
<feature type="non-terminal residue" evidence="2">
    <location>
        <position position="278"/>
    </location>
</feature>
<feature type="region of interest" description="Disordered" evidence="1">
    <location>
        <begin position="245"/>
        <end position="278"/>
    </location>
</feature>
<evidence type="ECO:0000313" key="3">
    <source>
        <dbReference type="Proteomes" id="UP001370490"/>
    </source>
</evidence>
<dbReference type="GO" id="GO:0003690">
    <property type="term" value="F:double-stranded DNA binding"/>
    <property type="evidence" value="ECO:0007669"/>
    <property type="project" value="InterPro"/>
</dbReference>
<organism evidence="2 3">
    <name type="scientific">Dillenia turbinata</name>
    <dbReference type="NCBI Taxonomy" id="194707"/>
    <lineage>
        <taxon>Eukaryota</taxon>
        <taxon>Viridiplantae</taxon>
        <taxon>Streptophyta</taxon>
        <taxon>Embryophyta</taxon>
        <taxon>Tracheophyta</taxon>
        <taxon>Spermatophyta</taxon>
        <taxon>Magnoliopsida</taxon>
        <taxon>eudicotyledons</taxon>
        <taxon>Gunneridae</taxon>
        <taxon>Pentapetalae</taxon>
        <taxon>Dilleniales</taxon>
        <taxon>Dilleniaceae</taxon>
        <taxon>Dillenia</taxon>
    </lineage>
</organism>
<evidence type="ECO:0008006" key="4">
    <source>
        <dbReference type="Google" id="ProtNLM"/>
    </source>
</evidence>
<feature type="compositionally biased region" description="Basic and acidic residues" evidence="1">
    <location>
        <begin position="65"/>
        <end position="89"/>
    </location>
</feature>
<dbReference type="EMBL" id="JBAMMX010000015">
    <property type="protein sequence ID" value="KAK6926125.1"/>
    <property type="molecule type" value="Genomic_DNA"/>
</dbReference>
<sequence>EQHISVWALSSDLDSCHDSSPMKRLVQREESTSCKTSKPSKKEKDKDAVPLLTKSGEDSPLNGALKEKSSKKQVQVEDRTPRKKEKMSSIKKPEVIRFLLDCTTKSSTDAELPRDEASEKNAEPTVSSRLQLVLSEKVQRSKGLVECEGGSIDMSGDVGAVGRLIMSDGPTENQEMFLDLKGMIYKTTIVPSRTFCIVSFGQSEAKIEAIVNDFIRLKPQSNMYEAETMVEGTLDGFSFDLEDEADKIPKSVNHQADPSEGAEGTNPRKRKGEDWEDI</sequence>
<comment type="caution">
    <text evidence="2">The sequence shown here is derived from an EMBL/GenBank/DDBJ whole genome shotgun (WGS) entry which is preliminary data.</text>
</comment>
<gene>
    <name evidence="2" type="ORF">RJ641_007844</name>
</gene>
<dbReference type="GO" id="GO:0051276">
    <property type="term" value="P:chromosome organization"/>
    <property type="evidence" value="ECO:0007669"/>
    <property type="project" value="TreeGrafter"/>
</dbReference>
<feature type="non-terminal residue" evidence="2">
    <location>
        <position position="1"/>
    </location>
</feature>
<accession>A0AAN8V205</accession>
<evidence type="ECO:0000313" key="2">
    <source>
        <dbReference type="EMBL" id="KAK6926125.1"/>
    </source>
</evidence>